<sequence length="336" mass="37735">MKTNDHLPMEPYAPHSDRYNESFYRTCGMSGIQLPKLTLGLWHNFGDADNLHEGRNMLRRAFDLGINHFDLANNYGPPYGSAEQNFGTIFKQDFEAYRHELFIATKAGYDMWPGPFGRGGCKKYLINSLDLSLKRMQLDYVDLFYHHTPDPSTPVEETADALALMHQQGKALYIGISNYYTPEIANPMVKALNDRGVPLFINQLRYNPLDRKAEALFPICEKEGFGVIAFSPLAQGVLSGKYKKGIPENSRAANSASYLANGLEKSFIEKAIQLEELASEAGLTLIELTFLWILRNKAVASVLAGASNVKQIEQNVEALEKPPLDEEVIRQLDQII</sequence>
<feature type="domain" description="NADP-dependent oxidoreductase" evidence="4">
    <location>
        <begin position="36"/>
        <end position="335"/>
    </location>
</feature>
<accession>A0A6C2U087</accession>
<dbReference type="Gene3D" id="3.20.20.100">
    <property type="entry name" value="NADP-dependent oxidoreductase domain"/>
    <property type="match status" value="1"/>
</dbReference>
<dbReference type="AlphaFoldDB" id="A0A6C2U087"/>
<comment type="similarity">
    <text evidence="1">Belongs to the shaker potassium channel beta subunit family.</text>
</comment>
<evidence type="ECO:0000256" key="3">
    <source>
        <dbReference type="ARBA" id="ARBA00023002"/>
    </source>
</evidence>
<evidence type="ECO:0000256" key="1">
    <source>
        <dbReference type="ARBA" id="ARBA00006515"/>
    </source>
</evidence>
<dbReference type="CDD" id="cd19089">
    <property type="entry name" value="AKR_AKR14A1_2"/>
    <property type="match status" value="1"/>
</dbReference>
<dbReference type="Pfam" id="PF00248">
    <property type="entry name" value="Aldo_ket_red"/>
    <property type="match status" value="1"/>
</dbReference>
<dbReference type="InterPro" id="IPR023210">
    <property type="entry name" value="NADP_OxRdtase_dom"/>
</dbReference>
<dbReference type="InterPro" id="IPR005399">
    <property type="entry name" value="K_chnl_volt-dep_bsu_KCNAB-rel"/>
</dbReference>
<evidence type="ECO:0000259" key="4">
    <source>
        <dbReference type="Pfam" id="PF00248"/>
    </source>
</evidence>
<dbReference type="PANTHER" id="PTHR43150:SF4">
    <property type="entry name" value="L-GLYCERALDEHYDE 3-PHOSPHATE REDUCTASE"/>
    <property type="match status" value="1"/>
</dbReference>
<evidence type="ECO:0000256" key="2">
    <source>
        <dbReference type="ARBA" id="ARBA00022857"/>
    </source>
</evidence>
<proteinExistence type="inferred from homology"/>
<dbReference type="GO" id="GO:0016491">
    <property type="term" value="F:oxidoreductase activity"/>
    <property type="evidence" value="ECO:0007669"/>
    <property type="project" value="UniProtKB-KW"/>
</dbReference>
<keyword evidence="6" id="KW-1185">Reference proteome</keyword>
<reference evidence="5 6" key="1">
    <citation type="submission" date="2019-04" db="EMBL/GenBank/DDBJ databases">
        <authorList>
            <person name="Van Vliet M D."/>
        </authorList>
    </citation>
    <scope>NUCLEOTIDE SEQUENCE [LARGE SCALE GENOMIC DNA]</scope>
    <source>
        <strain evidence="5 6">F1</strain>
    </source>
</reference>
<dbReference type="PANTHER" id="PTHR43150">
    <property type="entry name" value="HYPERKINETIC, ISOFORM M"/>
    <property type="match status" value="1"/>
</dbReference>
<dbReference type="InterPro" id="IPR036812">
    <property type="entry name" value="NAD(P)_OxRdtase_dom_sf"/>
</dbReference>
<dbReference type="EMBL" id="CAAHFG010000001">
    <property type="protein sequence ID" value="VGO13011.1"/>
    <property type="molecule type" value="Genomic_DNA"/>
</dbReference>
<keyword evidence="3" id="KW-0560">Oxidoreductase</keyword>
<evidence type="ECO:0000313" key="5">
    <source>
        <dbReference type="EMBL" id="VGO13011.1"/>
    </source>
</evidence>
<name>A0A6C2U087_PONDE</name>
<dbReference type="SUPFAM" id="SSF51430">
    <property type="entry name" value="NAD(P)-linked oxidoreductase"/>
    <property type="match status" value="1"/>
</dbReference>
<keyword evidence="2" id="KW-0521">NADP</keyword>
<dbReference type="RefSeq" id="WP_136078629.1">
    <property type="nucleotide sequence ID" value="NZ_CAAHFG010000001.1"/>
</dbReference>
<dbReference type="GO" id="GO:0051596">
    <property type="term" value="P:methylglyoxal catabolic process"/>
    <property type="evidence" value="ECO:0007669"/>
    <property type="project" value="TreeGrafter"/>
</dbReference>
<gene>
    <name evidence="5" type="primary">gpr_1</name>
    <name evidence="5" type="ORF">PDESU_01565</name>
</gene>
<protein>
    <submittedName>
        <fullName evidence="5">L-glyceraldehyde 3-phosphate reductase</fullName>
    </submittedName>
</protein>
<dbReference type="Proteomes" id="UP000366872">
    <property type="component" value="Unassembled WGS sequence"/>
</dbReference>
<evidence type="ECO:0000313" key="6">
    <source>
        <dbReference type="Proteomes" id="UP000366872"/>
    </source>
</evidence>
<organism evidence="5 6">
    <name type="scientific">Pontiella desulfatans</name>
    <dbReference type="NCBI Taxonomy" id="2750659"/>
    <lineage>
        <taxon>Bacteria</taxon>
        <taxon>Pseudomonadati</taxon>
        <taxon>Kiritimatiellota</taxon>
        <taxon>Kiritimatiellia</taxon>
        <taxon>Kiritimatiellales</taxon>
        <taxon>Pontiellaceae</taxon>
        <taxon>Pontiella</taxon>
    </lineage>
</organism>